<evidence type="ECO:0000256" key="4">
    <source>
        <dbReference type="ARBA" id="ARBA00023136"/>
    </source>
</evidence>
<evidence type="ECO:0000313" key="7">
    <source>
        <dbReference type="Proteomes" id="UP001612928"/>
    </source>
</evidence>
<organism evidence="6 7">
    <name type="scientific">Nonomuraea indica</name>
    <dbReference type="NCBI Taxonomy" id="1581193"/>
    <lineage>
        <taxon>Bacteria</taxon>
        <taxon>Bacillati</taxon>
        <taxon>Actinomycetota</taxon>
        <taxon>Actinomycetes</taxon>
        <taxon>Streptosporangiales</taxon>
        <taxon>Streptosporangiaceae</taxon>
        <taxon>Nonomuraea</taxon>
    </lineage>
</organism>
<feature type="transmembrane region" description="Helical" evidence="5">
    <location>
        <begin position="104"/>
        <end position="126"/>
    </location>
</feature>
<keyword evidence="2 5" id="KW-0812">Transmembrane</keyword>
<dbReference type="Pfam" id="PF13564">
    <property type="entry name" value="DoxX_2"/>
    <property type="match status" value="1"/>
</dbReference>
<evidence type="ECO:0000313" key="6">
    <source>
        <dbReference type="EMBL" id="MFI7442955.1"/>
    </source>
</evidence>
<dbReference type="Proteomes" id="UP001612928">
    <property type="component" value="Unassembled WGS sequence"/>
</dbReference>
<keyword evidence="7" id="KW-1185">Reference proteome</keyword>
<evidence type="ECO:0000256" key="3">
    <source>
        <dbReference type="ARBA" id="ARBA00022989"/>
    </source>
</evidence>
<evidence type="ECO:0000256" key="5">
    <source>
        <dbReference type="SAM" id="Phobius"/>
    </source>
</evidence>
<dbReference type="RefSeq" id="WP_397022985.1">
    <property type="nucleotide sequence ID" value="NZ_JBITMB010000005.1"/>
</dbReference>
<dbReference type="EMBL" id="JBITMB010000005">
    <property type="protein sequence ID" value="MFI7442955.1"/>
    <property type="molecule type" value="Genomic_DNA"/>
</dbReference>
<evidence type="ECO:0000256" key="2">
    <source>
        <dbReference type="ARBA" id="ARBA00022692"/>
    </source>
</evidence>
<gene>
    <name evidence="6" type="ORF">ACIBP5_23545</name>
</gene>
<keyword evidence="3 5" id="KW-1133">Transmembrane helix</keyword>
<dbReference type="InterPro" id="IPR032808">
    <property type="entry name" value="DoxX"/>
</dbReference>
<sequence length="131" mass="13642">MNIALWIAAGLLAAVAMSSGISKTFVPKDRLAAFHQRAFAYGWTADAGGGLLKTLGVVEVLAAVGLILPAALGVAPVLVPVTAVCWILLMVGAVITHVRRGESVFALLNVIYLVVAAFIAWGRFVLEPFAG</sequence>
<feature type="transmembrane region" description="Helical" evidence="5">
    <location>
        <begin position="60"/>
        <end position="92"/>
    </location>
</feature>
<reference evidence="6 7" key="1">
    <citation type="submission" date="2024-10" db="EMBL/GenBank/DDBJ databases">
        <title>The Natural Products Discovery Center: Release of the First 8490 Sequenced Strains for Exploring Actinobacteria Biosynthetic Diversity.</title>
        <authorList>
            <person name="Kalkreuter E."/>
            <person name="Kautsar S.A."/>
            <person name="Yang D."/>
            <person name="Bader C.D."/>
            <person name="Teijaro C.N."/>
            <person name="Fluegel L."/>
            <person name="Davis C.M."/>
            <person name="Simpson J.R."/>
            <person name="Lauterbach L."/>
            <person name="Steele A.D."/>
            <person name="Gui C."/>
            <person name="Meng S."/>
            <person name="Li G."/>
            <person name="Viehrig K."/>
            <person name="Ye F."/>
            <person name="Su P."/>
            <person name="Kiefer A.F."/>
            <person name="Nichols A."/>
            <person name="Cepeda A.J."/>
            <person name="Yan W."/>
            <person name="Fan B."/>
            <person name="Jiang Y."/>
            <person name="Adhikari A."/>
            <person name="Zheng C.-J."/>
            <person name="Schuster L."/>
            <person name="Cowan T.M."/>
            <person name="Smanski M.J."/>
            <person name="Chevrette M.G."/>
            <person name="De Carvalho L.P.S."/>
            <person name="Shen B."/>
        </authorList>
    </citation>
    <scope>NUCLEOTIDE SEQUENCE [LARGE SCALE GENOMIC DNA]</scope>
    <source>
        <strain evidence="6 7">NPDC049503</strain>
    </source>
</reference>
<accession>A0ABW8A850</accession>
<protein>
    <submittedName>
        <fullName evidence="6">DoxX family protein</fullName>
    </submittedName>
</protein>
<evidence type="ECO:0000256" key="1">
    <source>
        <dbReference type="ARBA" id="ARBA00004141"/>
    </source>
</evidence>
<name>A0ABW8A850_9ACTN</name>
<keyword evidence="4 5" id="KW-0472">Membrane</keyword>
<comment type="caution">
    <text evidence="6">The sequence shown here is derived from an EMBL/GenBank/DDBJ whole genome shotgun (WGS) entry which is preliminary data.</text>
</comment>
<proteinExistence type="predicted"/>
<comment type="subcellular location">
    <subcellularLocation>
        <location evidence="1">Membrane</location>
        <topology evidence="1">Multi-pass membrane protein</topology>
    </subcellularLocation>
</comment>